<dbReference type="SUPFAM" id="SSF53335">
    <property type="entry name" value="S-adenosyl-L-methionine-dependent methyltransferases"/>
    <property type="match status" value="1"/>
</dbReference>
<name>A0A1D1ZRB0_AUXPR</name>
<accession>A0A1D1ZRB0</accession>
<evidence type="ECO:0000313" key="2">
    <source>
        <dbReference type="EMBL" id="JAT69502.1"/>
    </source>
</evidence>
<dbReference type="Gene3D" id="3.40.50.150">
    <property type="entry name" value="Vaccinia Virus protein VP39"/>
    <property type="match status" value="1"/>
</dbReference>
<dbReference type="InterPro" id="IPR029063">
    <property type="entry name" value="SAM-dependent_MTases_sf"/>
</dbReference>
<proteinExistence type="predicted"/>
<reference evidence="2" key="1">
    <citation type="submission" date="2015-08" db="EMBL/GenBank/DDBJ databases">
        <authorList>
            <person name="Babu N.S."/>
            <person name="Beckwith C.J."/>
            <person name="Beseler K.G."/>
            <person name="Brison A."/>
            <person name="Carone J.V."/>
            <person name="Caskin T.P."/>
            <person name="Diamond M."/>
            <person name="Durham M.E."/>
            <person name="Foxe J.M."/>
            <person name="Go M."/>
            <person name="Henderson B.A."/>
            <person name="Jones I.B."/>
            <person name="McGettigan J.A."/>
            <person name="Micheletti S.J."/>
            <person name="Nasrallah M.E."/>
            <person name="Ortiz D."/>
            <person name="Piller C.R."/>
            <person name="Privatt S.R."/>
            <person name="Schneider S.L."/>
            <person name="Sharp S."/>
            <person name="Smith T.C."/>
            <person name="Stanton J.D."/>
            <person name="Ullery H.E."/>
            <person name="Wilson R.J."/>
            <person name="Serrano M.G."/>
            <person name="Buck G."/>
            <person name="Lee V."/>
            <person name="Wang Y."/>
            <person name="Carvalho R."/>
            <person name="Voegtly L."/>
            <person name="Shi R."/>
            <person name="Duckworth R."/>
            <person name="Johnson A."/>
            <person name="Loviza R."/>
            <person name="Walstead R."/>
            <person name="Shah Z."/>
            <person name="Kiflezghi M."/>
            <person name="Wade K."/>
            <person name="Ball S.L."/>
            <person name="Bradley K.W."/>
            <person name="Asai D.J."/>
            <person name="Bowman C.A."/>
            <person name="Russell D.A."/>
            <person name="Pope W.H."/>
            <person name="Jacobs-Sera D."/>
            <person name="Hendrix R.W."/>
            <person name="Hatfull G.F."/>
        </authorList>
    </citation>
    <scope>NUCLEOTIDE SEQUENCE</scope>
</reference>
<feature type="compositionally biased region" description="Low complexity" evidence="1">
    <location>
        <begin position="310"/>
        <end position="322"/>
    </location>
</feature>
<feature type="compositionally biased region" description="Low complexity" evidence="1">
    <location>
        <begin position="137"/>
        <end position="149"/>
    </location>
</feature>
<dbReference type="EMBL" id="GDKF01009120">
    <property type="protein sequence ID" value="JAT69502.1"/>
    <property type="molecule type" value="Transcribed_RNA"/>
</dbReference>
<protein>
    <recommendedName>
        <fullName evidence="3">Methyltransferase type 11 domain-containing protein</fullName>
    </recommendedName>
</protein>
<dbReference type="AlphaFoldDB" id="A0A1D1ZRB0"/>
<dbReference type="Gene3D" id="2.20.25.110">
    <property type="entry name" value="S-adenosyl-L-methionine-dependent methyltransferases"/>
    <property type="match status" value="1"/>
</dbReference>
<gene>
    <name evidence="2" type="ORF">g.7000</name>
</gene>
<dbReference type="PANTHER" id="PTHR37211">
    <property type="entry name" value="EXPRESSED PROTEIN"/>
    <property type="match status" value="1"/>
</dbReference>
<feature type="region of interest" description="Disordered" evidence="1">
    <location>
        <begin position="137"/>
        <end position="165"/>
    </location>
</feature>
<sequence>MGKKGGKKNAIGRNPGSDHDLVEDDSGRRHELYQQAVQSPRGDLSYCRRFHQTYIGSHEPRHLREDFCGTALLAATWCRGGVFRSAVGLDLDRPTLDWGARHNGEMLGGSAQHQLALLEGNVLDPADSALLVPFPEAGPEASASQSSASDESDGEGGAPARRGSVRSRPCDIVCALNFGVCLLHTRTHLLRYLRHVAAALDQARGGIFVADLLGGPAAERDLTLPRHNSTTGLGYTWVQSGFDPVTRRMTGTIRLREMDGREARRYNFHYDWRMWTVPDVRELLRQAGFSTTYVWIRPIKDASAGDGGRTSDTSGSQEASGSDSEESEGEADFQPHEDLDPEARQRLQRGWSAYIVAVLAPQPG</sequence>
<evidence type="ECO:0008006" key="3">
    <source>
        <dbReference type="Google" id="ProtNLM"/>
    </source>
</evidence>
<organism evidence="2">
    <name type="scientific">Auxenochlorella protothecoides</name>
    <name type="common">Green microalga</name>
    <name type="synonym">Chlorella protothecoides</name>
    <dbReference type="NCBI Taxonomy" id="3075"/>
    <lineage>
        <taxon>Eukaryota</taxon>
        <taxon>Viridiplantae</taxon>
        <taxon>Chlorophyta</taxon>
        <taxon>core chlorophytes</taxon>
        <taxon>Trebouxiophyceae</taxon>
        <taxon>Chlorellales</taxon>
        <taxon>Chlorellaceae</taxon>
        <taxon>Auxenochlorella</taxon>
    </lineage>
</organism>
<feature type="region of interest" description="Disordered" evidence="1">
    <location>
        <begin position="1"/>
        <end position="25"/>
    </location>
</feature>
<evidence type="ECO:0000256" key="1">
    <source>
        <dbReference type="SAM" id="MobiDB-lite"/>
    </source>
</evidence>
<dbReference type="PANTHER" id="PTHR37211:SF1">
    <property type="entry name" value="EXPRESSED PROTEIN"/>
    <property type="match status" value="1"/>
</dbReference>
<feature type="compositionally biased region" description="Basic and acidic residues" evidence="1">
    <location>
        <begin position="16"/>
        <end position="25"/>
    </location>
</feature>
<feature type="compositionally biased region" description="Basic and acidic residues" evidence="1">
    <location>
        <begin position="333"/>
        <end position="344"/>
    </location>
</feature>
<feature type="region of interest" description="Disordered" evidence="1">
    <location>
        <begin position="303"/>
        <end position="344"/>
    </location>
</feature>